<feature type="transmembrane region" description="Helical" evidence="6">
    <location>
        <begin position="186"/>
        <end position="205"/>
    </location>
</feature>
<dbReference type="PANTHER" id="PTHR11654">
    <property type="entry name" value="OLIGOPEPTIDE TRANSPORTER-RELATED"/>
    <property type="match status" value="1"/>
</dbReference>
<comment type="subcellular location">
    <subcellularLocation>
        <location evidence="1">Membrane</location>
        <topology evidence="1">Multi-pass membrane protein</topology>
    </subcellularLocation>
</comment>
<keyword evidence="8" id="KW-1185">Reference proteome</keyword>
<dbReference type="InterPro" id="IPR036259">
    <property type="entry name" value="MFS_trans_sf"/>
</dbReference>
<gene>
    <name evidence="7" type="ORF">COLO4_18661</name>
</gene>
<evidence type="ECO:0000313" key="8">
    <source>
        <dbReference type="Proteomes" id="UP000187203"/>
    </source>
</evidence>
<feature type="transmembrane region" description="Helical" evidence="6">
    <location>
        <begin position="99"/>
        <end position="120"/>
    </location>
</feature>
<evidence type="ECO:0000256" key="1">
    <source>
        <dbReference type="ARBA" id="ARBA00004141"/>
    </source>
</evidence>
<evidence type="ECO:0000256" key="5">
    <source>
        <dbReference type="ARBA" id="ARBA00023136"/>
    </source>
</evidence>
<evidence type="ECO:0000256" key="4">
    <source>
        <dbReference type="ARBA" id="ARBA00022989"/>
    </source>
</evidence>
<feature type="transmembrane region" description="Helical" evidence="6">
    <location>
        <begin position="217"/>
        <end position="237"/>
    </location>
</feature>
<dbReference type="OrthoDB" id="8904098at2759"/>
<dbReference type="GO" id="GO:0022857">
    <property type="term" value="F:transmembrane transporter activity"/>
    <property type="evidence" value="ECO:0007669"/>
    <property type="project" value="InterPro"/>
</dbReference>
<dbReference type="Gene3D" id="1.20.1250.20">
    <property type="entry name" value="MFS general substrate transporter like domains"/>
    <property type="match status" value="1"/>
</dbReference>
<dbReference type="Proteomes" id="UP000187203">
    <property type="component" value="Unassembled WGS sequence"/>
</dbReference>
<keyword evidence="3 6" id="KW-0812">Transmembrane</keyword>
<dbReference type="SUPFAM" id="SSF103473">
    <property type="entry name" value="MFS general substrate transporter"/>
    <property type="match status" value="1"/>
</dbReference>
<evidence type="ECO:0000256" key="3">
    <source>
        <dbReference type="ARBA" id="ARBA00022692"/>
    </source>
</evidence>
<dbReference type="EMBL" id="AWUE01016487">
    <property type="protein sequence ID" value="OMO91051.1"/>
    <property type="molecule type" value="Genomic_DNA"/>
</dbReference>
<sequence>METPSDDAKNTIREPFLKAPASKGGFRTVPFIIANEALERVASVGLSPNMILYLTKEYGMETAAAATVIFSWSAANSLAPILGAFLADSYVGRYRMVGFGTILSFLGMALLWLTAMFPQARPDCDQFSRICEPPTAPQLLLLYSSFGLMSIGNGGIRSSSMAFGADQLDKRNNPHNAETLQSFFNWYYASISFASLIAVTLIVYIQDNLGWKMGFGVPAVLMFVSAISFYLASPFYIKLKARTSLLTGFVQVLVASFRNRHINLPISRATNEPWYQQPL</sequence>
<reference evidence="8" key="1">
    <citation type="submission" date="2013-09" db="EMBL/GenBank/DDBJ databases">
        <title>Corchorus olitorius genome sequencing.</title>
        <authorList>
            <person name="Alam M."/>
            <person name="Haque M.S."/>
            <person name="Islam M.S."/>
            <person name="Emdad E.M."/>
            <person name="Islam M.M."/>
            <person name="Ahmed B."/>
            <person name="Halim A."/>
            <person name="Hossen Q.M.M."/>
            <person name="Hossain M.Z."/>
            <person name="Ahmed R."/>
            <person name="Khan M.M."/>
            <person name="Islam R."/>
            <person name="Rashid M.M."/>
            <person name="Khan S.A."/>
            <person name="Rahman M.S."/>
            <person name="Alam M."/>
            <person name="Yahiya A.S."/>
            <person name="Khan M.S."/>
            <person name="Azam M.S."/>
            <person name="Haque T."/>
            <person name="Lashkar M.Z.H."/>
            <person name="Akhand A.I."/>
            <person name="Morshed G."/>
            <person name="Roy S."/>
            <person name="Uddin K.S."/>
            <person name="Rabeya T."/>
            <person name="Hossain A.S."/>
            <person name="Chowdhury A."/>
            <person name="Snigdha A.R."/>
            <person name="Mortoza M.S."/>
            <person name="Matin S.A."/>
            <person name="Hoque S.M.E."/>
            <person name="Islam M.K."/>
            <person name="Roy D.K."/>
            <person name="Haider R."/>
            <person name="Moosa M.M."/>
            <person name="Elias S.M."/>
            <person name="Hasan A.M."/>
            <person name="Jahan S."/>
            <person name="Shafiuddin M."/>
            <person name="Mahmood N."/>
            <person name="Shommy N.S."/>
        </authorList>
    </citation>
    <scope>NUCLEOTIDE SEQUENCE [LARGE SCALE GENOMIC DNA]</scope>
    <source>
        <strain evidence="8">cv. O-4</strain>
    </source>
</reference>
<protein>
    <submittedName>
        <fullName evidence="7">Proton-dependent oligopeptide transporter family</fullName>
    </submittedName>
</protein>
<evidence type="ECO:0000256" key="2">
    <source>
        <dbReference type="ARBA" id="ARBA00005982"/>
    </source>
</evidence>
<comment type="caution">
    <text evidence="7">The sequence shown here is derived from an EMBL/GenBank/DDBJ whole genome shotgun (WGS) entry which is preliminary data.</text>
</comment>
<keyword evidence="5 6" id="KW-0472">Membrane</keyword>
<name>A0A1R3J886_9ROSI</name>
<dbReference type="Pfam" id="PF00854">
    <property type="entry name" value="PTR2"/>
    <property type="match status" value="1"/>
</dbReference>
<accession>A0A1R3J886</accession>
<dbReference type="InterPro" id="IPR000109">
    <property type="entry name" value="POT_fam"/>
</dbReference>
<comment type="similarity">
    <text evidence="2">Belongs to the major facilitator superfamily. Proton-dependent oligopeptide transporter (POT/PTR) (TC 2.A.17) family.</text>
</comment>
<feature type="transmembrane region" description="Helical" evidence="6">
    <location>
        <begin position="140"/>
        <end position="165"/>
    </location>
</feature>
<keyword evidence="4 6" id="KW-1133">Transmembrane helix</keyword>
<dbReference type="AlphaFoldDB" id="A0A1R3J886"/>
<feature type="transmembrane region" description="Helical" evidence="6">
    <location>
        <begin position="63"/>
        <end position="87"/>
    </location>
</feature>
<proteinExistence type="inferred from homology"/>
<organism evidence="7 8">
    <name type="scientific">Corchorus olitorius</name>
    <dbReference type="NCBI Taxonomy" id="93759"/>
    <lineage>
        <taxon>Eukaryota</taxon>
        <taxon>Viridiplantae</taxon>
        <taxon>Streptophyta</taxon>
        <taxon>Embryophyta</taxon>
        <taxon>Tracheophyta</taxon>
        <taxon>Spermatophyta</taxon>
        <taxon>Magnoliopsida</taxon>
        <taxon>eudicotyledons</taxon>
        <taxon>Gunneridae</taxon>
        <taxon>Pentapetalae</taxon>
        <taxon>rosids</taxon>
        <taxon>malvids</taxon>
        <taxon>Malvales</taxon>
        <taxon>Malvaceae</taxon>
        <taxon>Grewioideae</taxon>
        <taxon>Apeibeae</taxon>
        <taxon>Corchorus</taxon>
    </lineage>
</organism>
<evidence type="ECO:0000256" key="6">
    <source>
        <dbReference type="SAM" id="Phobius"/>
    </source>
</evidence>
<dbReference type="GO" id="GO:0016020">
    <property type="term" value="C:membrane"/>
    <property type="evidence" value="ECO:0007669"/>
    <property type="project" value="UniProtKB-SubCell"/>
</dbReference>
<evidence type="ECO:0000313" key="7">
    <source>
        <dbReference type="EMBL" id="OMO91051.1"/>
    </source>
</evidence>